<proteinExistence type="predicted"/>
<evidence type="ECO:0000313" key="2">
    <source>
        <dbReference type="EMBL" id="CAD7452632.1"/>
    </source>
</evidence>
<protein>
    <submittedName>
        <fullName evidence="2">Uncharacterized protein</fullName>
    </submittedName>
</protein>
<gene>
    <name evidence="2" type="ORF">TTEB3V08_LOCUS809</name>
</gene>
<sequence length="267" mass="30120">MKTRLCRITKKVPERWLVTHKRNGHNLTFAVKRITQFTLLPSDKKLRIRRAISTRLGGVVLSSTTEDGEIETEGEHKCPRDRLRHERKFGTLPKCGDRMTFWSHFGHVLVAATYETMQYTGLRHKGERICRCVLKTLTGAGGEPPKPLVYTSPLFEQGFGMSVAPISVNDVVPKPLDKRIDGTEKLVVEGLRQIPEVVLDAMHLQVLRQSHVASVDTLNETWILYLSAISHLLSPGTKPGVSNLKVPEDHKFRAGRKNFSAPRKSDQ</sequence>
<evidence type="ECO:0000256" key="1">
    <source>
        <dbReference type="SAM" id="MobiDB-lite"/>
    </source>
</evidence>
<dbReference type="AlphaFoldDB" id="A0A7R9IBM6"/>
<accession>A0A7R9IBM6</accession>
<name>A0A7R9IBM6_9NEOP</name>
<feature type="region of interest" description="Disordered" evidence="1">
    <location>
        <begin position="243"/>
        <end position="267"/>
    </location>
</feature>
<organism evidence="2">
    <name type="scientific">Timema tahoe</name>
    <dbReference type="NCBI Taxonomy" id="61484"/>
    <lineage>
        <taxon>Eukaryota</taxon>
        <taxon>Metazoa</taxon>
        <taxon>Ecdysozoa</taxon>
        <taxon>Arthropoda</taxon>
        <taxon>Hexapoda</taxon>
        <taxon>Insecta</taxon>
        <taxon>Pterygota</taxon>
        <taxon>Neoptera</taxon>
        <taxon>Polyneoptera</taxon>
        <taxon>Phasmatodea</taxon>
        <taxon>Timematodea</taxon>
        <taxon>Timematoidea</taxon>
        <taxon>Timematidae</taxon>
        <taxon>Timema</taxon>
    </lineage>
</organism>
<dbReference type="EMBL" id="OE000143">
    <property type="protein sequence ID" value="CAD7452632.1"/>
    <property type="molecule type" value="Genomic_DNA"/>
</dbReference>
<reference evidence="2" key="1">
    <citation type="submission" date="2020-11" db="EMBL/GenBank/DDBJ databases">
        <authorList>
            <person name="Tran Van P."/>
        </authorList>
    </citation>
    <scope>NUCLEOTIDE SEQUENCE</scope>
</reference>